<dbReference type="EMBL" id="CP150951">
    <property type="protein sequence ID" value="WZC49621.1"/>
    <property type="molecule type" value="Genomic_DNA"/>
</dbReference>
<dbReference type="SUPFAM" id="SSF52540">
    <property type="entry name" value="P-loop containing nucleoside triphosphate hydrolases"/>
    <property type="match status" value="1"/>
</dbReference>
<keyword evidence="2" id="KW-0547">Nucleotide-binding</keyword>
<proteinExistence type="predicted"/>
<sequence length="236" mass="25933">MQLSAPIYLLKHQAKRLARAGNLPLHKALDQVASREGYRGWSHLTASAQTGPAEAVMRHLTPGTLLVLAARPGHGKTLLGLKLASEAARLNRRGFVFTLDYHHRDVEGRLTDIGVTGHNGLTVDTSDGICADHIVDQISKHTAPALVIVDYLQLLDQNRRHPHLNDQLGALRQYADQTGTIFALISQIDRSFDLSGKEIPDITDLRQPNPFETDHFDAACFLHNGRLNVTSLKAAP</sequence>
<evidence type="ECO:0000313" key="2">
    <source>
        <dbReference type="EMBL" id="WZC49621.1"/>
    </source>
</evidence>
<evidence type="ECO:0000259" key="1">
    <source>
        <dbReference type="Pfam" id="PF03796"/>
    </source>
</evidence>
<organism evidence="2 3">
    <name type="scientific">Yoonia phaeophyticola</name>
    <dbReference type="NCBI Taxonomy" id="3137369"/>
    <lineage>
        <taxon>Bacteria</taxon>
        <taxon>Pseudomonadati</taxon>
        <taxon>Pseudomonadota</taxon>
        <taxon>Alphaproteobacteria</taxon>
        <taxon>Rhodobacterales</taxon>
        <taxon>Paracoccaceae</taxon>
        <taxon>Yoonia</taxon>
    </lineage>
</organism>
<keyword evidence="2" id="KW-0378">Hydrolase</keyword>
<dbReference type="InterPro" id="IPR007694">
    <property type="entry name" value="DNA_helicase_DnaB-like_C"/>
</dbReference>
<keyword evidence="2" id="KW-0067">ATP-binding</keyword>
<name>A0ABZ2V6U0_9RHOB</name>
<dbReference type="PANTHER" id="PTHR30153:SF2">
    <property type="entry name" value="REPLICATIVE DNA HELICASE"/>
    <property type="match status" value="1"/>
</dbReference>
<dbReference type="InterPro" id="IPR027417">
    <property type="entry name" value="P-loop_NTPase"/>
</dbReference>
<gene>
    <name evidence="2" type="ORF">AABB29_02925</name>
</gene>
<dbReference type="Pfam" id="PF03796">
    <property type="entry name" value="DnaB_C"/>
    <property type="match status" value="1"/>
</dbReference>
<evidence type="ECO:0000313" key="3">
    <source>
        <dbReference type="Proteomes" id="UP001440612"/>
    </source>
</evidence>
<dbReference type="Gene3D" id="3.40.50.300">
    <property type="entry name" value="P-loop containing nucleotide triphosphate hydrolases"/>
    <property type="match status" value="2"/>
</dbReference>
<keyword evidence="3" id="KW-1185">Reference proteome</keyword>
<reference evidence="3" key="1">
    <citation type="submission" date="2024-04" db="EMBL/GenBank/DDBJ databases">
        <title>Phylogenomic analyses of a clade within the roseobacter group suggest taxonomic reassignments of species of the genera Aestuariivita, Citreicella, Loktanella, Nautella, Pelagibaca, Ruegeria, Thalassobius, Thiobacimonas and Tropicibacter, and the proposal o.</title>
        <authorList>
            <person name="Jeon C.O."/>
        </authorList>
    </citation>
    <scope>NUCLEOTIDE SEQUENCE [LARGE SCALE GENOMIC DNA]</scope>
    <source>
        <strain evidence="3">BS5-3</strain>
    </source>
</reference>
<dbReference type="NCBIfam" id="NF004629">
    <property type="entry name" value="PRK05973.1"/>
    <property type="match status" value="1"/>
</dbReference>
<protein>
    <submittedName>
        <fullName evidence="2">DNA helicase</fullName>
    </submittedName>
</protein>
<dbReference type="RefSeq" id="WP_341367731.1">
    <property type="nucleotide sequence ID" value="NZ_CP150951.2"/>
</dbReference>
<keyword evidence="2" id="KW-0347">Helicase</keyword>
<dbReference type="GO" id="GO:0004386">
    <property type="term" value="F:helicase activity"/>
    <property type="evidence" value="ECO:0007669"/>
    <property type="project" value="UniProtKB-KW"/>
</dbReference>
<feature type="domain" description="SF4 helicase" evidence="1">
    <location>
        <begin position="131"/>
        <end position="224"/>
    </location>
</feature>
<dbReference type="Proteomes" id="UP001440612">
    <property type="component" value="Chromosome"/>
</dbReference>
<dbReference type="PANTHER" id="PTHR30153">
    <property type="entry name" value="REPLICATIVE DNA HELICASE DNAB"/>
    <property type="match status" value="1"/>
</dbReference>
<accession>A0ABZ2V6U0</accession>